<organism evidence="3 4">
    <name type="scientific">Loktanella atrilutea</name>
    <dbReference type="NCBI Taxonomy" id="366533"/>
    <lineage>
        <taxon>Bacteria</taxon>
        <taxon>Pseudomonadati</taxon>
        <taxon>Pseudomonadota</taxon>
        <taxon>Alphaproteobacteria</taxon>
        <taxon>Rhodobacterales</taxon>
        <taxon>Roseobacteraceae</taxon>
        <taxon>Loktanella</taxon>
    </lineage>
</organism>
<keyword evidence="4" id="KW-1185">Reference proteome</keyword>
<dbReference type="Pfam" id="PF08401">
    <property type="entry name" value="ArdcN"/>
    <property type="match status" value="1"/>
</dbReference>
<evidence type="ECO:0000313" key="3">
    <source>
        <dbReference type="EMBL" id="SHF76387.1"/>
    </source>
</evidence>
<proteinExistence type="predicted"/>
<evidence type="ECO:0000313" key="4">
    <source>
        <dbReference type="Proteomes" id="UP000183987"/>
    </source>
</evidence>
<dbReference type="STRING" id="366533.SAMN05444339_11222"/>
<gene>
    <name evidence="3" type="ORF">SAMN05444339_11222</name>
</gene>
<dbReference type="PIRSF" id="PIRSF037112">
    <property type="entry name" value="Antirestriction_ArdC"/>
    <property type="match status" value="1"/>
</dbReference>
<reference evidence="4" key="1">
    <citation type="submission" date="2016-11" db="EMBL/GenBank/DDBJ databases">
        <authorList>
            <person name="Varghese N."/>
            <person name="Submissions S."/>
        </authorList>
    </citation>
    <scope>NUCLEOTIDE SEQUENCE [LARGE SCALE GENOMIC DNA]</scope>
    <source>
        <strain evidence="4">DSM 29326</strain>
    </source>
</reference>
<name>A0A1M5EB16_LOKAT</name>
<accession>A0A1M5EB16</accession>
<protein>
    <submittedName>
        <fullName evidence="3">Antirestriction protein ArdC</fullName>
    </submittedName>
</protein>
<evidence type="ECO:0000259" key="2">
    <source>
        <dbReference type="Pfam" id="PF18818"/>
    </source>
</evidence>
<feature type="domain" description="N-terminal" evidence="1">
    <location>
        <begin position="7"/>
        <end position="128"/>
    </location>
</feature>
<dbReference type="InterPro" id="IPR041459">
    <property type="entry name" value="MPTase-PolyVal"/>
</dbReference>
<sequence>MAKERLDIHQHVTDTIIAQIEAGTPPWRKPWTGGAVGACLPVRHNGEAYRGINVLILWAVASDRGYASERWMTFNKAQQLGGTVKKGEKCARSVFYGTFEQKDDGQSDGSTEGESKARIGFAKANNVFNADQIEGLPAEYYVQPDPARDLGTEADPALEAFFGSIGADIVSTTDPRAYYRPATDQVHMPPVGTFTNAARYYGVLAHEITHWTGGEKRLDRIKKFGNKAAYAFEELVAEIGACLLAVRLGVEPEFDQSAAYIEGWLEALKAEKGLIFKAAAEAQKAVDFVLAAADAETIAEDDRAAA</sequence>
<dbReference type="EMBL" id="FQUE01000012">
    <property type="protein sequence ID" value="SHF76387.1"/>
    <property type="molecule type" value="Genomic_DNA"/>
</dbReference>
<feature type="domain" description="Polyvalent protein metallopeptidase" evidence="2">
    <location>
        <begin position="157"/>
        <end position="280"/>
    </location>
</feature>
<dbReference type="RefSeq" id="WP_072858573.1">
    <property type="nucleotide sequence ID" value="NZ_FQUE01000012.1"/>
</dbReference>
<dbReference type="OrthoDB" id="9792687at2"/>
<dbReference type="Pfam" id="PF18818">
    <property type="entry name" value="MPTase-PolyVal"/>
    <property type="match status" value="1"/>
</dbReference>
<evidence type="ECO:0000259" key="1">
    <source>
        <dbReference type="Pfam" id="PF08401"/>
    </source>
</evidence>
<dbReference type="AlphaFoldDB" id="A0A1M5EB16"/>
<dbReference type="Proteomes" id="UP000183987">
    <property type="component" value="Unassembled WGS sequence"/>
</dbReference>
<dbReference type="InterPro" id="IPR017113">
    <property type="entry name" value="Antirestriction_ArdC"/>
</dbReference>
<dbReference type="InterPro" id="IPR013610">
    <property type="entry name" value="ArdC_N"/>
</dbReference>
<dbReference type="GO" id="GO:0003697">
    <property type="term" value="F:single-stranded DNA binding"/>
    <property type="evidence" value="ECO:0007669"/>
    <property type="project" value="InterPro"/>
</dbReference>